<comment type="caution">
    <text evidence="4">The sequence shown here is derived from an EMBL/GenBank/DDBJ whole genome shotgun (WGS) entry which is preliminary data.</text>
</comment>
<organism evidence="4 5">
    <name type="scientific">Acer yangbiense</name>
    <dbReference type="NCBI Taxonomy" id="1000413"/>
    <lineage>
        <taxon>Eukaryota</taxon>
        <taxon>Viridiplantae</taxon>
        <taxon>Streptophyta</taxon>
        <taxon>Embryophyta</taxon>
        <taxon>Tracheophyta</taxon>
        <taxon>Spermatophyta</taxon>
        <taxon>Magnoliopsida</taxon>
        <taxon>eudicotyledons</taxon>
        <taxon>Gunneridae</taxon>
        <taxon>Pentapetalae</taxon>
        <taxon>rosids</taxon>
        <taxon>malvids</taxon>
        <taxon>Sapindales</taxon>
        <taxon>Sapindaceae</taxon>
        <taxon>Hippocastanoideae</taxon>
        <taxon>Acereae</taxon>
        <taxon>Acer</taxon>
    </lineage>
</organism>
<reference evidence="5" key="1">
    <citation type="journal article" date="2019" name="Gigascience">
        <title>De novo genome assembly of the endangered Acer yangbiense, a plant species with extremely small populations endemic to Yunnan Province, China.</title>
        <authorList>
            <person name="Yang J."/>
            <person name="Wariss H.M."/>
            <person name="Tao L."/>
            <person name="Zhang R."/>
            <person name="Yun Q."/>
            <person name="Hollingsworth P."/>
            <person name="Dao Z."/>
            <person name="Luo G."/>
            <person name="Guo H."/>
            <person name="Ma Y."/>
            <person name="Sun W."/>
        </authorList>
    </citation>
    <scope>NUCLEOTIDE SEQUENCE [LARGE SCALE GENOMIC DNA]</scope>
    <source>
        <strain evidence="5">cv. Malutang</strain>
    </source>
</reference>
<dbReference type="GO" id="GO:0022625">
    <property type="term" value="C:cytosolic large ribosomal subunit"/>
    <property type="evidence" value="ECO:0007669"/>
    <property type="project" value="TreeGrafter"/>
</dbReference>
<dbReference type="OrthoDB" id="361383at2759"/>
<dbReference type="InterPro" id="IPR005749">
    <property type="entry name" value="Ribosomal_uL15_bac-type"/>
</dbReference>
<proteinExistence type="inferred from homology"/>
<comment type="similarity">
    <text evidence="1">Belongs to the universal ribosomal protein uL15 family.</text>
</comment>
<keyword evidence="2" id="KW-0689">Ribosomal protein</keyword>
<dbReference type="GO" id="GO:0006412">
    <property type="term" value="P:translation"/>
    <property type="evidence" value="ECO:0007669"/>
    <property type="project" value="InterPro"/>
</dbReference>
<dbReference type="NCBIfam" id="TIGR01071">
    <property type="entry name" value="rplO_bact"/>
    <property type="match status" value="1"/>
</dbReference>
<sequence>MSYLRPNPSVLCLSLILNQRRLTVVCKAGFAVETAVSATRLRLENLGPQLRLRKRAERKGRGYAAGQGGSCGYGMRGQKSRSSPGVRRGFEGGQMPLYRRIPKLRGIAGVMHVGLPKYVPVNLNDIAEAGFQEGEEVSLEALKKGLINPSGRLRKLPLMV</sequence>
<keyword evidence="5" id="KW-1185">Reference proteome</keyword>
<protein>
    <submittedName>
        <fullName evidence="4">Uncharacterized protein</fullName>
    </submittedName>
</protein>
<evidence type="ECO:0000256" key="3">
    <source>
        <dbReference type="ARBA" id="ARBA00023274"/>
    </source>
</evidence>
<evidence type="ECO:0000256" key="2">
    <source>
        <dbReference type="ARBA" id="ARBA00022980"/>
    </source>
</evidence>
<dbReference type="AlphaFoldDB" id="A0A5C7IEV1"/>
<evidence type="ECO:0000313" key="5">
    <source>
        <dbReference type="Proteomes" id="UP000323000"/>
    </source>
</evidence>
<evidence type="ECO:0000313" key="4">
    <source>
        <dbReference type="EMBL" id="TXG66946.1"/>
    </source>
</evidence>
<dbReference type="InterPro" id="IPR036227">
    <property type="entry name" value="Ribosomal_uL15/eL18_sf"/>
</dbReference>
<dbReference type="SUPFAM" id="SSF52080">
    <property type="entry name" value="Ribosomal proteins L15p and L18e"/>
    <property type="match status" value="1"/>
</dbReference>
<name>A0A5C7IEV1_9ROSI</name>
<gene>
    <name evidence="4" type="ORF">EZV62_008221</name>
</gene>
<dbReference type="GO" id="GO:0003735">
    <property type="term" value="F:structural constituent of ribosome"/>
    <property type="evidence" value="ECO:0007669"/>
    <property type="project" value="InterPro"/>
</dbReference>
<dbReference type="EMBL" id="VAHF01000003">
    <property type="protein sequence ID" value="TXG66946.1"/>
    <property type="molecule type" value="Genomic_DNA"/>
</dbReference>
<dbReference type="PANTHER" id="PTHR12934">
    <property type="entry name" value="50S RIBOSOMAL PROTEIN L15"/>
    <property type="match status" value="1"/>
</dbReference>
<keyword evidence="3" id="KW-0687">Ribonucleoprotein</keyword>
<evidence type="ECO:0000256" key="1">
    <source>
        <dbReference type="ARBA" id="ARBA00007320"/>
    </source>
</evidence>
<dbReference type="Proteomes" id="UP000323000">
    <property type="component" value="Chromosome 3"/>
</dbReference>
<accession>A0A5C7IEV1</accession>
<dbReference type="PANTHER" id="PTHR12934:SF11">
    <property type="entry name" value="LARGE RIBOSOMAL SUBUNIT PROTEIN UL15M"/>
    <property type="match status" value="1"/>
</dbReference>